<dbReference type="Pfam" id="PF22706">
    <property type="entry name" value="Tex_central_region"/>
    <property type="match status" value="1"/>
</dbReference>
<dbReference type="Gene3D" id="1.10.150.310">
    <property type="entry name" value="Tex RuvX-like domain-like"/>
    <property type="match status" value="1"/>
</dbReference>
<evidence type="ECO:0000313" key="4">
    <source>
        <dbReference type="EMBL" id="BAL53039.1"/>
    </source>
</evidence>
<dbReference type="Pfam" id="PF00575">
    <property type="entry name" value="S1"/>
    <property type="match status" value="1"/>
</dbReference>
<dbReference type="Pfam" id="PF17674">
    <property type="entry name" value="HHH_9"/>
    <property type="match status" value="1"/>
</dbReference>
<dbReference type="GO" id="GO:0006281">
    <property type="term" value="P:DNA repair"/>
    <property type="evidence" value="ECO:0007669"/>
    <property type="project" value="UniProtKB-KW"/>
</dbReference>
<proteinExistence type="predicted"/>
<dbReference type="SMART" id="SM00732">
    <property type="entry name" value="YqgFc"/>
    <property type="match status" value="1"/>
</dbReference>
<reference evidence="4" key="2">
    <citation type="journal article" date="2012" name="PLoS ONE">
        <title>A Deeply Branching Thermophilic Bacterium with an Ancient Acetyl-CoA Pathway Dominates a Subsurface Ecosystem.</title>
        <authorList>
            <person name="Takami H."/>
            <person name="Noguchi H."/>
            <person name="Takaki Y."/>
            <person name="Uchiyama I."/>
            <person name="Toyoda A."/>
            <person name="Nishi S."/>
            <person name="Chee G.-J."/>
            <person name="Arai W."/>
            <person name="Nunoura T."/>
            <person name="Itoh T."/>
            <person name="Hattori M."/>
            <person name="Takai K."/>
        </authorList>
    </citation>
    <scope>NUCLEOTIDE SEQUENCE</scope>
</reference>
<dbReference type="PROSITE" id="PS50126">
    <property type="entry name" value="S1"/>
    <property type="match status" value="1"/>
</dbReference>
<evidence type="ECO:0000259" key="3">
    <source>
        <dbReference type="PROSITE" id="PS50126"/>
    </source>
</evidence>
<dbReference type="InterPro" id="IPR018974">
    <property type="entry name" value="Tex-like_N"/>
</dbReference>
<dbReference type="Pfam" id="PF09371">
    <property type="entry name" value="Tex_N"/>
    <property type="match status" value="1"/>
</dbReference>
<dbReference type="SMART" id="SM00316">
    <property type="entry name" value="S1"/>
    <property type="match status" value="1"/>
</dbReference>
<dbReference type="Gene3D" id="2.40.50.140">
    <property type="entry name" value="Nucleic acid-binding proteins"/>
    <property type="match status" value="1"/>
</dbReference>
<dbReference type="GO" id="GO:0003677">
    <property type="term" value="F:DNA binding"/>
    <property type="evidence" value="ECO:0007669"/>
    <property type="project" value="InterPro"/>
</dbReference>
<dbReference type="SUPFAM" id="SSF50249">
    <property type="entry name" value="Nucleic acid-binding proteins"/>
    <property type="match status" value="1"/>
</dbReference>
<dbReference type="GO" id="GO:0006412">
    <property type="term" value="P:translation"/>
    <property type="evidence" value="ECO:0007669"/>
    <property type="project" value="TreeGrafter"/>
</dbReference>
<dbReference type="InterPro" id="IPR012340">
    <property type="entry name" value="NA-bd_OB-fold"/>
</dbReference>
<sequence>MSYAETIATQLQIRPQQVDAVIRLLDEGNTIPFIARYRKEMTGSLDEEQIRFIADEVERLRQLDERRATVLKSIEAQGKLTEELRAAILAASTMTALEDLYAPYKPKRRTRATIAREKGLEPLANLILQQVKETRSALEIAADYLNEQVSTPQEALEGARDIVAEVISDNANVRGAVREKALRFATLYAQKVEEATDERQVYRDYYDFKARLDRLQPHQILALNRGEREGILRVWIEVPERDWRKAIEAEYPADPLSPFADELIQAAEDGAKRLLLPAIERDLRRMLTEKAESHAIQVFATNLRALLTQPPLAGHVVLGIDPGYRTGCKVAVVDPTGKLLDTATIYPHEPQNDWQGALKTLQTLAERHKVTLIVIGNGTASRETEKLVAEFTRHAPQTKYLIVNEAGASVYSASPLARQELPHLDVSMRGAVSIARRAQDPLAELVKIDPKSIGVGLYQHDVDQTALSHALEGVVESVVNAVGVDVNTASPALLTYVSGIGPKLAEAIVAHRQEYGPFRNRQELRKVPGFGPKSFEQAAGFLRIRGGDEPLDASAIHPESYEIARAVLRRAGISFDTPLEERRAALERLLAQTSLPKLAQELNCGEPTLGDILDQILRPGRDPRQDAPPPILRSDVVKMEDLQVGMRLKGTVRNVVDFGAFVDIGVKQDGLLHISQIPKGTRLAVGEVIEVEILGVEMERGRIRLGWPQEEKRNVSVG</sequence>
<dbReference type="InterPro" id="IPR003583">
    <property type="entry name" value="Hlx-hairpin-Hlx_DNA-bd_motif"/>
</dbReference>
<dbReference type="PANTHER" id="PTHR10724:SF10">
    <property type="entry name" value="S1 RNA-BINDING DOMAIN-CONTAINING PROTEIN 1"/>
    <property type="match status" value="1"/>
</dbReference>
<dbReference type="InterPro" id="IPR032639">
    <property type="entry name" value="Tex_YqgF"/>
</dbReference>
<dbReference type="FunFam" id="2.40.50.140:FF:000051">
    <property type="entry name" value="RNA-binding transcriptional accessory protein"/>
    <property type="match status" value="1"/>
</dbReference>
<keyword evidence="1" id="KW-0227">DNA damage</keyword>
<dbReference type="SUPFAM" id="SSF47781">
    <property type="entry name" value="RuvA domain 2-like"/>
    <property type="match status" value="2"/>
</dbReference>
<protein>
    <submittedName>
        <fullName evidence="4">RNA-binding S1 domain-containing protein</fullName>
    </submittedName>
</protein>
<gene>
    <name evidence="4" type="ORF">HGMM_F04B01C14</name>
</gene>
<organism evidence="4">
    <name type="scientific">uncultured Chloroflexota bacterium</name>
    <dbReference type="NCBI Taxonomy" id="166587"/>
    <lineage>
        <taxon>Bacteria</taxon>
        <taxon>Bacillati</taxon>
        <taxon>Chloroflexota</taxon>
        <taxon>environmental samples</taxon>
    </lineage>
</organism>
<evidence type="ECO:0000256" key="1">
    <source>
        <dbReference type="ARBA" id="ARBA00022763"/>
    </source>
</evidence>
<dbReference type="InterPro" id="IPR041692">
    <property type="entry name" value="HHH_9"/>
</dbReference>
<dbReference type="GO" id="GO:0005737">
    <property type="term" value="C:cytoplasm"/>
    <property type="evidence" value="ECO:0007669"/>
    <property type="project" value="UniProtKB-ARBA"/>
</dbReference>
<dbReference type="InterPro" id="IPR006641">
    <property type="entry name" value="YqgF/RNaseH-like_dom"/>
</dbReference>
<dbReference type="SUPFAM" id="SSF53098">
    <property type="entry name" value="Ribonuclease H-like"/>
    <property type="match status" value="1"/>
</dbReference>
<dbReference type="InterPro" id="IPR037027">
    <property type="entry name" value="YqgF/RNaseH-like_dom_sf"/>
</dbReference>
<dbReference type="CDD" id="cd05685">
    <property type="entry name" value="S1_Tex"/>
    <property type="match status" value="1"/>
</dbReference>
<dbReference type="AlphaFoldDB" id="H5SA53"/>
<dbReference type="Gene3D" id="1.10.10.650">
    <property type="entry name" value="RuvA domain 2-like"/>
    <property type="match status" value="1"/>
</dbReference>
<dbReference type="InterPro" id="IPR050437">
    <property type="entry name" value="Ribos_protein_bS1-like"/>
</dbReference>
<accession>H5SA53</accession>
<dbReference type="InterPro" id="IPR010994">
    <property type="entry name" value="RuvA_2-like"/>
</dbReference>
<keyword evidence="2" id="KW-0234">DNA repair</keyword>
<evidence type="ECO:0000256" key="2">
    <source>
        <dbReference type="ARBA" id="ARBA00023204"/>
    </source>
</evidence>
<dbReference type="InterPro" id="IPR012337">
    <property type="entry name" value="RNaseH-like_sf"/>
</dbReference>
<dbReference type="Gene3D" id="1.10.3500.10">
    <property type="entry name" value="Tex N-terminal region-like"/>
    <property type="match status" value="1"/>
</dbReference>
<dbReference type="InterPro" id="IPR044146">
    <property type="entry name" value="S1_Tex"/>
</dbReference>
<dbReference type="GO" id="GO:0003735">
    <property type="term" value="F:structural constituent of ribosome"/>
    <property type="evidence" value="ECO:0007669"/>
    <property type="project" value="TreeGrafter"/>
</dbReference>
<dbReference type="InterPro" id="IPR003029">
    <property type="entry name" value="S1_domain"/>
</dbReference>
<dbReference type="EMBL" id="AP011646">
    <property type="protein sequence ID" value="BAL53039.1"/>
    <property type="molecule type" value="Genomic_DNA"/>
</dbReference>
<dbReference type="FunFam" id="1.10.10.650:FF:000001">
    <property type="entry name" value="S1 RNA-binding domain 1"/>
    <property type="match status" value="1"/>
</dbReference>
<dbReference type="SUPFAM" id="SSF158832">
    <property type="entry name" value="Tex N-terminal region-like"/>
    <property type="match status" value="1"/>
</dbReference>
<dbReference type="Pfam" id="PF16921">
    <property type="entry name" value="Tex_YqgF"/>
    <property type="match status" value="1"/>
</dbReference>
<dbReference type="InterPro" id="IPR023323">
    <property type="entry name" value="Tex-like_dom_sf"/>
</dbReference>
<dbReference type="PANTHER" id="PTHR10724">
    <property type="entry name" value="30S RIBOSOMAL PROTEIN S1"/>
    <property type="match status" value="1"/>
</dbReference>
<name>H5SA53_9CHLR</name>
<dbReference type="FunFam" id="1.10.150.310:FF:000001">
    <property type="entry name" value="RNA-binding transcriptional accessory protein"/>
    <property type="match status" value="1"/>
</dbReference>
<dbReference type="Gene3D" id="3.30.420.140">
    <property type="entry name" value="YqgF/RNase H-like domain"/>
    <property type="match status" value="1"/>
</dbReference>
<dbReference type="Pfam" id="PF12836">
    <property type="entry name" value="HHH_3"/>
    <property type="match status" value="1"/>
</dbReference>
<dbReference type="GO" id="GO:0003729">
    <property type="term" value="F:mRNA binding"/>
    <property type="evidence" value="ECO:0007669"/>
    <property type="project" value="UniProtKB-ARBA"/>
</dbReference>
<dbReference type="InterPro" id="IPR023319">
    <property type="entry name" value="Tex-like_HTH_dom_sf"/>
</dbReference>
<dbReference type="InterPro" id="IPR055179">
    <property type="entry name" value="Tex-like_central_region"/>
</dbReference>
<reference evidence="4" key="1">
    <citation type="journal article" date="2005" name="Environ. Microbiol.">
        <title>Genetic and functional properties of uncultivated thermophilic crenarchaeotes from a subsurface gold mine as revealed by analysis of genome fragments.</title>
        <authorList>
            <person name="Nunoura T."/>
            <person name="Hirayama H."/>
            <person name="Takami H."/>
            <person name="Oida H."/>
            <person name="Nishi S."/>
            <person name="Shimamura S."/>
            <person name="Suzuki Y."/>
            <person name="Inagaki F."/>
            <person name="Takai K."/>
            <person name="Nealson K.H."/>
            <person name="Horikoshi K."/>
        </authorList>
    </citation>
    <scope>NUCLEOTIDE SEQUENCE</scope>
</reference>
<feature type="domain" description="S1 motif" evidence="3">
    <location>
        <begin position="645"/>
        <end position="708"/>
    </location>
</feature>
<dbReference type="FunFam" id="3.30.420.140:FF:000001">
    <property type="entry name" value="RNA-binding transcriptional accessory protein"/>
    <property type="match status" value="1"/>
</dbReference>
<dbReference type="SMART" id="SM00278">
    <property type="entry name" value="HhH1"/>
    <property type="match status" value="2"/>
</dbReference>